<dbReference type="Proteomes" id="UP000553442">
    <property type="component" value="Unassembled WGS sequence"/>
</dbReference>
<gene>
    <name evidence="10" type="ORF">BDK63_000536</name>
</gene>
<dbReference type="Gene3D" id="1.10.760.10">
    <property type="entry name" value="Cytochrome c-like domain"/>
    <property type="match status" value="1"/>
</dbReference>
<dbReference type="GO" id="GO:0020037">
    <property type="term" value="F:heme binding"/>
    <property type="evidence" value="ECO:0007669"/>
    <property type="project" value="InterPro"/>
</dbReference>
<evidence type="ECO:0000256" key="7">
    <source>
        <dbReference type="SAM" id="MobiDB-lite"/>
    </source>
</evidence>
<dbReference type="PANTHER" id="PTHR33751:SF9">
    <property type="entry name" value="CYTOCHROME C4"/>
    <property type="match status" value="1"/>
</dbReference>
<dbReference type="RefSeq" id="WP_183329782.1">
    <property type="nucleotide sequence ID" value="NZ_JACHZF010000003.1"/>
</dbReference>
<feature type="chain" id="PRO_5031178891" evidence="8">
    <location>
        <begin position="23"/>
        <end position="107"/>
    </location>
</feature>
<feature type="region of interest" description="Disordered" evidence="7">
    <location>
        <begin position="24"/>
        <end position="53"/>
    </location>
</feature>
<comment type="caution">
    <text evidence="10">The sequence shown here is derived from an EMBL/GenBank/DDBJ whole genome shotgun (WGS) entry which is preliminary data.</text>
</comment>
<keyword evidence="1" id="KW-0813">Transport</keyword>
<evidence type="ECO:0000256" key="3">
    <source>
        <dbReference type="ARBA" id="ARBA00022723"/>
    </source>
</evidence>
<name>A0A7W5K0T3_9GAMM</name>
<sequence length="107" mass="11332">MPKVAQAWLTALLMLAAAPAVMAESATPMGDPERGAELAPRCTGCHGPEGRSNITRYPSIAGMEPSLFRERMAGLKAGEGGHLLKNMTRGLSEQDIADLAAHFATRE</sequence>
<dbReference type="PANTHER" id="PTHR33751">
    <property type="entry name" value="CBB3-TYPE CYTOCHROME C OXIDASE SUBUNIT FIXP"/>
    <property type="match status" value="1"/>
</dbReference>
<keyword evidence="4" id="KW-0249">Electron transport</keyword>
<dbReference type="AlphaFoldDB" id="A0A7W5K0T3"/>
<dbReference type="PROSITE" id="PS51007">
    <property type="entry name" value="CYTC"/>
    <property type="match status" value="1"/>
</dbReference>
<dbReference type="InterPro" id="IPR050597">
    <property type="entry name" value="Cytochrome_c_Oxidase_Subunit"/>
</dbReference>
<dbReference type="GO" id="GO:0009055">
    <property type="term" value="F:electron transfer activity"/>
    <property type="evidence" value="ECO:0007669"/>
    <property type="project" value="InterPro"/>
</dbReference>
<dbReference type="Pfam" id="PF00034">
    <property type="entry name" value="Cytochrom_C"/>
    <property type="match status" value="1"/>
</dbReference>
<dbReference type="InterPro" id="IPR009056">
    <property type="entry name" value="Cyt_c-like_dom"/>
</dbReference>
<organism evidence="10 11">
    <name type="scientific">Halomonas campaniensis</name>
    <dbReference type="NCBI Taxonomy" id="213554"/>
    <lineage>
        <taxon>Bacteria</taxon>
        <taxon>Pseudomonadati</taxon>
        <taxon>Pseudomonadota</taxon>
        <taxon>Gammaproteobacteria</taxon>
        <taxon>Oceanospirillales</taxon>
        <taxon>Halomonadaceae</taxon>
        <taxon>Halomonas</taxon>
    </lineage>
</organism>
<evidence type="ECO:0000256" key="5">
    <source>
        <dbReference type="ARBA" id="ARBA00023004"/>
    </source>
</evidence>
<dbReference type="GO" id="GO:0046872">
    <property type="term" value="F:metal ion binding"/>
    <property type="evidence" value="ECO:0007669"/>
    <property type="project" value="UniProtKB-KW"/>
</dbReference>
<evidence type="ECO:0000313" key="11">
    <source>
        <dbReference type="Proteomes" id="UP000553442"/>
    </source>
</evidence>
<feature type="domain" description="Cytochrome c" evidence="9">
    <location>
        <begin position="30"/>
        <end position="107"/>
    </location>
</feature>
<evidence type="ECO:0000256" key="1">
    <source>
        <dbReference type="ARBA" id="ARBA00022448"/>
    </source>
</evidence>
<evidence type="ECO:0000256" key="4">
    <source>
        <dbReference type="ARBA" id="ARBA00022982"/>
    </source>
</evidence>
<evidence type="ECO:0000259" key="9">
    <source>
        <dbReference type="PROSITE" id="PS51007"/>
    </source>
</evidence>
<dbReference type="InterPro" id="IPR036909">
    <property type="entry name" value="Cyt_c-like_dom_sf"/>
</dbReference>
<keyword evidence="2 6" id="KW-0349">Heme</keyword>
<dbReference type="SUPFAM" id="SSF46626">
    <property type="entry name" value="Cytochrome c"/>
    <property type="match status" value="1"/>
</dbReference>
<keyword evidence="8" id="KW-0732">Signal</keyword>
<evidence type="ECO:0000256" key="6">
    <source>
        <dbReference type="PROSITE-ProRule" id="PRU00433"/>
    </source>
</evidence>
<keyword evidence="3 6" id="KW-0479">Metal-binding</keyword>
<proteinExistence type="predicted"/>
<keyword evidence="5 6" id="KW-0408">Iron</keyword>
<accession>A0A7W5K0T3</accession>
<evidence type="ECO:0000313" key="10">
    <source>
        <dbReference type="EMBL" id="MBB3329696.1"/>
    </source>
</evidence>
<keyword evidence="11" id="KW-1185">Reference proteome</keyword>
<reference evidence="10 11" key="1">
    <citation type="submission" date="2020-08" db="EMBL/GenBank/DDBJ databases">
        <title>Genomic Encyclopedia of Archaeal and Bacterial Type Strains, Phase II (KMG-II): from individual species to whole genera.</title>
        <authorList>
            <person name="Goeker M."/>
        </authorList>
    </citation>
    <scope>NUCLEOTIDE SEQUENCE [LARGE SCALE GENOMIC DNA]</scope>
    <source>
        <strain evidence="10 11">5AG</strain>
    </source>
</reference>
<evidence type="ECO:0000256" key="8">
    <source>
        <dbReference type="SAM" id="SignalP"/>
    </source>
</evidence>
<dbReference type="EMBL" id="JACHZF010000003">
    <property type="protein sequence ID" value="MBB3329696.1"/>
    <property type="molecule type" value="Genomic_DNA"/>
</dbReference>
<protein>
    <submittedName>
        <fullName evidence="10">Cytochrome c553</fullName>
    </submittedName>
</protein>
<evidence type="ECO:0000256" key="2">
    <source>
        <dbReference type="ARBA" id="ARBA00022617"/>
    </source>
</evidence>
<feature type="signal peptide" evidence="8">
    <location>
        <begin position="1"/>
        <end position="22"/>
    </location>
</feature>